<dbReference type="Pfam" id="PF03083">
    <property type="entry name" value="MtN3_slv"/>
    <property type="match status" value="2"/>
</dbReference>
<dbReference type="PANTHER" id="PTHR10791">
    <property type="entry name" value="RAG1-ACTIVATING PROTEIN 1"/>
    <property type="match status" value="1"/>
</dbReference>
<keyword evidence="11" id="KW-0333">Golgi apparatus</keyword>
<sequence>MSYSTSPAHTVFVVLTIISSIFIRLSPFPDFYRIYKLKTTGEVAVLPVILLGMTCCLLAVYGYLVNNIFPLFFVAVLGILTSSVFIGVFYKFTPDRASVRRVCAVNLLVVVLVLIYTVVALTTSVTHQSRHGVNSTIGWITIVASIAMFGSPLATIKKVVRTKSAVSLPFTMCLTYAVNCLLWVVLCLLAPDKFVMIPNAAGAALGIVQVMLCIIYRPKKAHSVQAIDIDVDDLEIQVCTSSSDRGQKVKSFQVASPFQQSQHPNKLGPDFVALHSPATQTE</sequence>
<dbReference type="Proteomes" id="UP000440367">
    <property type="component" value="Unassembled WGS sequence"/>
</dbReference>
<dbReference type="EMBL" id="QXGB01004942">
    <property type="protein sequence ID" value="KAE9164518.1"/>
    <property type="molecule type" value="Genomic_DNA"/>
</dbReference>
<evidence type="ECO:0000256" key="3">
    <source>
        <dbReference type="ARBA" id="ARBA00007809"/>
    </source>
</evidence>
<dbReference type="GO" id="GO:0005886">
    <property type="term" value="C:plasma membrane"/>
    <property type="evidence" value="ECO:0007669"/>
    <property type="project" value="UniProtKB-SubCell"/>
</dbReference>
<dbReference type="FunFam" id="1.20.1280.290:FF:000004">
    <property type="entry name" value="Sugar transporter SWEET"/>
    <property type="match status" value="1"/>
</dbReference>
<evidence type="ECO:0000313" key="16">
    <source>
        <dbReference type="EMBL" id="KAE9061834.1"/>
    </source>
</evidence>
<evidence type="ECO:0000256" key="9">
    <source>
        <dbReference type="ARBA" id="ARBA00022737"/>
    </source>
</evidence>
<evidence type="ECO:0000256" key="8">
    <source>
        <dbReference type="ARBA" id="ARBA00022692"/>
    </source>
</evidence>
<dbReference type="EMBL" id="QXGD01004652">
    <property type="protein sequence ID" value="KAE9169474.1"/>
    <property type="molecule type" value="Genomic_DNA"/>
</dbReference>
<dbReference type="EMBL" id="QXGF01004750">
    <property type="protein sequence ID" value="KAE8919353.1"/>
    <property type="molecule type" value="Genomic_DNA"/>
</dbReference>
<evidence type="ECO:0000313" key="18">
    <source>
        <dbReference type="EMBL" id="KAE9068710.1"/>
    </source>
</evidence>
<organism evidence="15 23">
    <name type="scientific">Phytophthora fragariae</name>
    <dbReference type="NCBI Taxonomy" id="53985"/>
    <lineage>
        <taxon>Eukaryota</taxon>
        <taxon>Sar</taxon>
        <taxon>Stramenopiles</taxon>
        <taxon>Oomycota</taxon>
        <taxon>Peronosporomycetes</taxon>
        <taxon>Peronosporales</taxon>
        <taxon>Peronosporaceae</taxon>
        <taxon>Phytophthora</taxon>
    </lineage>
</organism>
<evidence type="ECO:0000256" key="12">
    <source>
        <dbReference type="ARBA" id="ARBA00023136"/>
    </source>
</evidence>
<dbReference type="Proteomes" id="UP000440732">
    <property type="component" value="Unassembled WGS sequence"/>
</dbReference>
<keyword evidence="9" id="KW-0677">Repeat</keyword>
<dbReference type="EMBL" id="QXGC01005088">
    <property type="protein sequence ID" value="KAE9166576.1"/>
    <property type="molecule type" value="Genomic_DNA"/>
</dbReference>
<keyword evidence="6" id="KW-1003">Cell membrane</keyword>
<dbReference type="GO" id="GO:0051119">
    <property type="term" value="F:sugar transmembrane transporter activity"/>
    <property type="evidence" value="ECO:0007669"/>
    <property type="project" value="InterPro"/>
</dbReference>
<gene>
    <name evidence="22" type="ORF">PF001_g29702</name>
    <name evidence="21" type="ORF">PF002_g30352</name>
    <name evidence="20" type="ORF">PF004_g29110</name>
    <name evidence="19" type="ORF">PF005_g30000</name>
    <name evidence="18" type="ORF">PF006_g29738</name>
    <name evidence="17" type="ORF">PF007_g29776</name>
    <name evidence="15" type="ORF">PF009_g30340</name>
    <name evidence="16" type="ORF">PF010_g29663</name>
</gene>
<dbReference type="AlphaFoldDB" id="A0A6A3DGC2"/>
<evidence type="ECO:0000313" key="23">
    <source>
        <dbReference type="Proteomes" id="UP000429523"/>
    </source>
</evidence>
<evidence type="ECO:0000313" key="22">
    <source>
        <dbReference type="EMBL" id="KAE9268312.1"/>
    </source>
</evidence>
<dbReference type="Proteomes" id="UP000441208">
    <property type="component" value="Unassembled WGS sequence"/>
</dbReference>
<keyword evidence="12 14" id="KW-0472">Membrane</keyword>
<comment type="subcellular location">
    <subcellularLocation>
        <location evidence="1">Cell membrane</location>
        <topology evidence="1">Multi-pass membrane protein</topology>
    </subcellularLocation>
    <subcellularLocation>
        <location evidence="2">Golgi apparatus membrane</location>
        <topology evidence="2">Multi-pass membrane protein</topology>
    </subcellularLocation>
</comment>
<evidence type="ECO:0000256" key="14">
    <source>
        <dbReference type="SAM" id="Phobius"/>
    </source>
</evidence>
<evidence type="ECO:0000313" key="27">
    <source>
        <dbReference type="Proteomes" id="UP000440732"/>
    </source>
</evidence>
<feature type="transmembrane region" description="Helical" evidence="14">
    <location>
        <begin position="6"/>
        <end position="23"/>
    </location>
</feature>
<keyword evidence="5" id="KW-0813">Transport</keyword>
<feature type="transmembrane region" description="Helical" evidence="14">
    <location>
        <begin position="168"/>
        <end position="191"/>
    </location>
</feature>
<keyword evidence="10 14" id="KW-1133">Transmembrane helix</keyword>
<evidence type="ECO:0000313" key="24">
    <source>
        <dbReference type="Proteomes" id="UP000433483"/>
    </source>
</evidence>
<evidence type="ECO:0000256" key="5">
    <source>
        <dbReference type="ARBA" id="ARBA00022448"/>
    </source>
</evidence>
<evidence type="ECO:0000313" key="28">
    <source>
        <dbReference type="Proteomes" id="UP000441208"/>
    </source>
</evidence>
<proteinExistence type="inferred from homology"/>
<keyword evidence="24" id="KW-1185">Reference proteome</keyword>
<evidence type="ECO:0000256" key="10">
    <source>
        <dbReference type="ARBA" id="ARBA00022989"/>
    </source>
</evidence>
<dbReference type="InterPro" id="IPR004316">
    <property type="entry name" value="SWEET_rpt"/>
</dbReference>
<dbReference type="Proteomes" id="UP000429523">
    <property type="component" value="Unassembled WGS sequence"/>
</dbReference>
<dbReference type="FunFam" id="1.20.1280.290:FF:000007">
    <property type="entry name" value="Bidirectional sugar transporter SWEET7"/>
    <property type="match status" value="1"/>
</dbReference>
<evidence type="ECO:0000256" key="7">
    <source>
        <dbReference type="ARBA" id="ARBA00022597"/>
    </source>
</evidence>
<dbReference type="GO" id="GO:0000139">
    <property type="term" value="C:Golgi membrane"/>
    <property type="evidence" value="ECO:0007669"/>
    <property type="project" value="UniProtKB-SubCell"/>
</dbReference>
<dbReference type="EMBL" id="QXGE01005162">
    <property type="protein sequence ID" value="KAE9268312.1"/>
    <property type="molecule type" value="Genomic_DNA"/>
</dbReference>
<reference evidence="23 24" key="1">
    <citation type="submission" date="2018-08" db="EMBL/GenBank/DDBJ databases">
        <title>Genomic investigation of the strawberry pathogen Phytophthora fragariae indicates pathogenicity is determined by transcriptional variation in three key races.</title>
        <authorList>
            <person name="Adams T.M."/>
            <person name="Armitage A.D."/>
            <person name="Sobczyk M.K."/>
            <person name="Bates H.J."/>
            <person name="Dunwell J.M."/>
            <person name="Nellist C.F."/>
            <person name="Harrison R.J."/>
        </authorList>
    </citation>
    <scope>NUCLEOTIDE SEQUENCE [LARGE SCALE GENOMIC DNA]</scope>
    <source>
        <strain evidence="22 25">A4</strain>
        <strain evidence="21 26">BC-1</strain>
        <strain evidence="20 29">BC-23</strain>
        <strain evidence="19 24">NOV-27</strain>
        <strain evidence="18 27">NOV-5</strain>
        <strain evidence="17 28">NOV-71</strain>
        <strain evidence="15 23">NOV-9</strain>
        <strain evidence="16 30">ONT-3</strain>
    </source>
</reference>
<dbReference type="Proteomes" id="UP000488956">
    <property type="component" value="Unassembled WGS sequence"/>
</dbReference>
<evidence type="ECO:0000313" key="30">
    <source>
        <dbReference type="Proteomes" id="UP000488956"/>
    </source>
</evidence>
<feature type="transmembrane region" description="Helical" evidence="14">
    <location>
        <begin position="70"/>
        <end position="90"/>
    </location>
</feature>
<keyword evidence="8 14" id="KW-0812">Transmembrane</keyword>
<dbReference type="InterPro" id="IPR047664">
    <property type="entry name" value="SWEET"/>
</dbReference>
<dbReference type="PANTHER" id="PTHR10791:SF30">
    <property type="entry name" value="SUGAR TRANSPORTER SWEET1"/>
    <property type="match status" value="1"/>
</dbReference>
<evidence type="ECO:0000313" key="17">
    <source>
        <dbReference type="EMBL" id="KAE9062808.1"/>
    </source>
</evidence>
<evidence type="ECO:0000313" key="26">
    <source>
        <dbReference type="Proteomes" id="UP000440367"/>
    </source>
</evidence>
<evidence type="ECO:0000256" key="6">
    <source>
        <dbReference type="ARBA" id="ARBA00022475"/>
    </source>
</evidence>
<feature type="transmembrane region" description="Helical" evidence="14">
    <location>
        <begin position="197"/>
        <end position="216"/>
    </location>
</feature>
<evidence type="ECO:0000256" key="1">
    <source>
        <dbReference type="ARBA" id="ARBA00004651"/>
    </source>
</evidence>
<dbReference type="Proteomes" id="UP000476176">
    <property type="component" value="Unassembled WGS sequence"/>
</dbReference>
<accession>A0A6A3DGC2</accession>
<dbReference type="EMBL" id="QXFX01005074">
    <property type="protein sequence ID" value="KAE9061834.1"/>
    <property type="molecule type" value="Genomic_DNA"/>
</dbReference>
<comment type="similarity">
    <text evidence="3">Belongs to the SWEET sugar transporter family.</text>
</comment>
<evidence type="ECO:0000256" key="13">
    <source>
        <dbReference type="SAM" id="MobiDB-lite"/>
    </source>
</evidence>
<protein>
    <recommendedName>
        <fullName evidence="4">Sugar transporter SWEET1</fullName>
    </recommendedName>
</protein>
<comment type="caution">
    <text evidence="15">The sequence shown here is derived from an EMBL/GenBank/DDBJ whole genome shotgun (WGS) entry which is preliminary data.</text>
</comment>
<keyword evidence="7" id="KW-0762">Sugar transport</keyword>
<feature type="transmembrane region" description="Helical" evidence="14">
    <location>
        <begin position="43"/>
        <end position="64"/>
    </location>
</feature>
<evidence type="ECO:0000313" key="29">
    <source>
        <dbReference type="Proteomes" id="UP000476176"/>
    </source>
</evidence>
<feature type="compositionally biased region" description="Polar residues" evidence="13">
    <location>
        <begin position="255"/>
        <end position="264"/>
    </location>
</feature>
<dbReference type="Proteomes" id="UP000433483">
    <property type="component" value="Unassembled WGS sequence"/>
</dbReference>
<feature type="transmembrane region" description="Helical" evidence="14">
    <location>
        <begin position="102"/>
        <end position="125"/>
    </location>
</feature>
<evidence type="ECO:0000313" key="25">
    <source>
        <dbReference type="Proteomes" id="UP000437068"/>
    </source>
</evidence>
<evidence type="ECO:0000256" key="2">
    <source>
        <dbReference type="ARBA" id="ARBA00004653"/>
    </source>
</evidence>
<dbReference type="OrthoDB" id="108732at2759"/>
<dbReference type="EMBL" id="QXGA01005148">
    <property type="protein sequence ID" value="KAE9068710.1"/>
    <property type="molecule type" value="Genomic_DNA"/>
</dbReference>
<evidence type="ECO:0000313" key="21">
    <source>
        <dbReference type="EMBL" id="KAE9169474.1"/>
    </source>
</evidence>
<feature type="region of interest" description="Disordered" evidence="13">
    <location>
        <begin position="255"/>
        <end position="282"/>
    </location>
</feature>
<feature type="transmembrane region" description="Helical" evidence="14">
    <location>
        <begin position="137"/>
        <end position="156"/>
    </location>
</feature>
<dbReference type="Gene3D" id="1.20.1280.290">
    <property type="match status" value="2"/>
</dbReference>
<evidence type="ECO:0000313" key="20">
    <source>
        <dbReference type="EMBL" id="KAE9166576.1"/>
    </source>
</evidence>
<name>A0A6A3DGC2_9STRA</name>
<evidence type="ECO:0000313" key="15">
    <source>
        <dbReference type="EMBL" id="KAE8919353.1"/>
    </source>
</evidence>
<dbReference type="EMBL" id="QXFZ01004832">
    <property type="protein sequence ID" value="KAE9062808.1"/>
    <property type="molecule type" value="Genomic_DNA"/>
</dbReference>
<evidence type="ECO:0000313" key="19">
    <source>
        <dbReference type="EMBL" id="KAE9164518.1"/>
    </source>
</evidence>
<evidence type="ECO:0000256" key="11">
    <source>
        <dbReference type="ARBA" id="ARBA00023034"/>
    </source>
</evidence>
<dbReference type="Proteomes" id="UP000437068">
    <property type="component" value="Unassembled WGS sequence"/>
</dbReference>
<evidence type="ECO:0000256" key="4">
    <source>
        <dbReference type="ARBA" id="ARBA00021741"/>
    </source>
</evidence>